<evidence type="ECO:0000256" key="4">
    <source>
        <dbReference type="RuleBase" id="RU367119"/>
    </source>
</evidence>
<dbReference type="AlphaFoldDB" id="A0A6M8BMD5"/>
<dbReference type="RefSeq" id="WP_172357209.1">
    <property type="nucleotide sequence ID" value="NZ_CP053661.1"/>
</dbReference>
<dbReference type="GO" id="GO:0006817">
    <property type="term" value="P:phosphate ion transport"/>
    <property type="evidence" value="ECO:0007669"/>
    <property type="project" value="UniProtKB-UniRule"/>
</dbReference>
<evidence type="ECO:0000256" key="1">
    <source>
        <dbReference type="ARBA" id="ARBA00008725"/>
    </source>
</evidence>
<dbReference type="KEGG" id="theu:HPC62_15795"/>
<sequence>MAFNLRSKRSATLAALTAASLALAVACGGTTTTGGGTTTAESPAAGGGTSDLTGSVLVDGSSTVFPISEAMAEEFMKANPGVRVTVGVSGTGGGFKKFCAGETDISNASRPIKAEEIELCKQNGIEYIEVPIAYDGLSVVINPSNEFATCLTVDDLKKMWEPAAQGTIRNWNQIRPDFPDLPLGLYGPGTDSGTYDYFTAAIVGEEGESRGDFTASEDDNVIVQGVASDPGGLGFFGFAYYEENRDRLKLVEIDNGNGCVAPSAETIADGTYTPLSRPEFFYIKTTSLDNPAVAAFARFQIDPANANLISEVGYVPLPAEIEDLAEARIEQRKTGSVFGGSPAVGLKLVDLLKKE</sequence>
<accession>A0A6M8BMD5</accession>
<keyword evidence="3 4" id="KW-0732">Signal</keyword>
<dbReference type="PANTHER" id="PTHR30570">
    <property type="entry name" value="PERIPLASMIC PHOSPHATE BINDING COMPONENT OF PHOSPHATE ABC TRANSPORTER"/>
    <property type="match status" value="1"/>
</dbReference>
<dbReference type="NCBIfam" id="TIGR02136">
    <property type="entry name" value="ptsS_2"/>
    <property type="match status" value="1"/>
</dbReference>
<dbReference type="PANTHER" id="PTHR30570:SF1">
    <property type="entry name" value="PHOSPHATE-BINDING PROTEIN PSTS"/>
    <property type="match status" value="1"/>
</dbReference>
<dbReference type="Gene3D" id="3.40.190.10">
    <property type="entry name" value="Periplasmic binding protein-like II"/>
    <property type="match status" value="2"/>
</dbReference>
<dbReference type="Pfam" id="PF12849">
    <property type="entry name" value="PBP_like_2"/>
    <property type="match status" value="1"/>
</dbReference>
<feature type="domain" description="PBP" evidence="5">
    <location>
        <begin position="53"/>
        <end position="301"/>
    </location>
</feature>
<proteinExistence type="inferred from homology"/>
<feature type="signal peptide" evidence="4">
    <location>
        <begin position="1"/>
        <end position="24"/>
    </location>
</feature>
<organism evidence="6 7">
    <name type="scientific">Thermoleptolyngbya sichuanensis A183</name>
    <dbReference type="NCBI Taxonomy" id="2737172"/>
    <lineage>
        <taxon>Bacteria</taxon>
        <taxon>Bacillati</taxon>
        <taxon>Cyanobacteriota</taxon>
        <taxon>Cyanophyceae</taxon>
        <taxon>Oculatellales</taxon>
        <taxon>Oculatellaceae</taxon>
        <taxon>Thermoleptolyngbya</taxon>
        <taxon>Thermoleptolyngbya sichuanensis</taxon>
    </lineage>
</organism>
<dbReference type="Proteomes" id="UP000505210">
    <property type="component" value="Chromosome"/>
</dbReference>
<gene>
    <name evidence="6" type="ORF">HPC62_15795</name>
</gene>
<dbReference type="FunFam" id="3.40.190.10:FF:000156">
    <property type="entry name" value="Phosphate ABC transporter, phosphate-binding protein"/>
    <property type="match status" value="1"/>
</dbReference>
<evidence type="ECO:0000256" key="2">
    <source>
        <dbReference type="ARBA" id="ARBA00022448"/>
    </source>
</evidence>
<reference evidence="6 7" key="1">
    <citation type="submission" date="2020-05" db="EMBL/GenBank/DDBJ databases">
        <title>Complete genome sequence of of a novel Thermoleptolyngbya strain isolated from hot springs of Ganzi, Sichuan China.</title>
        <authorList>
            <person name="Tang J."/>
            <person name="Daroch M."/>
            <person name="Li L."/>
            <person name="Waleron K."/>
            <person name="Waleron M."/>
            <person name="Waleron M."/>
        </authorList>
    </citation>
    <scope>NUCLEOTIDE SEQUENCE [LARGE SCALE GENOMIC DNA]</scope>
    <source>
        <strain evidence="6 7">PKUAC-SCTA183</strain>
    </source>
</reference>
<dbReference type="EMBL" id="CP053661">
    <property type="protein sequence ID" value="QKD83465.1"/>
    <property type="molecule type" value="Genomic_DNA"/>
</dbReference>
<keyword evidence="2 4" id="KW-0813">Transport</keyword>
<dbReference type="CDD" id="cd13654">
    <property type="entry name" value="PBP2_phosphate_like_2"/>
    <property type="match status" value="1"/>
</dbReference>
<dbReference type="InterPro" id="IPR011862">
    <property type="entry name" value="Phos-bd"/>
</dbReference>
<dbReference type="InterPro" id="IPR050811">
    <property type="entry name" value="Phosphate_ABC_transporter"/>
</dbReference>
<dbReference type="GO" id="GO:0042301">
    <property type="term" value="F:phosphate ion binding"/>
    <property type="evidence" value="ECO:0007669"/>
    <property type="project" value="UniProtKB-UniRule"/>
</dbReference>
<protein>
    <recommendedName>
        <fullName evidence="4">Phosphate-binding protein</fullName>
    </recommendedName>
</protein>
<evidence type="ECO:0000313" key="7">
    <source>
        <dbReference type="Proteomes" id="UP000505210"/>
    </source>
</evidence>
<keyword evidence="7" id="KW-1185">Reference proteome</keyword>
<name>A0A6M8BMD5_9CYAN</name>
<comment type="similarity">
    <text evidence="1 4">Belongs to the PstS family.</text>
</comment>
<evidence type="ECO:0000259" key="5">
    <source>
        <dbReference type="Pfam" id="PF12849"/>
    </source>
</evidence>
<keyword evidence="4" id="KW-0592">Phosphate transport</keyword>
<comment type="function">
    <text evidence="4">Involved in the system for phosphate transport across the cytoplasmic membrane.</text>
</comment>
<dbReference type="PROSITE" id="PS51257">
    <property type="entry name" value="PROKAR_LIPOPROTEIN"/>
    <property type="match status" value="1"/>
</dbReference>
<feature type="chain" id="PRO_5027157857" description="Phosphate-binding protein" evidence="4">
    <location>
        <begin position="25"/>
        <end position="355"/>
    </location>
</feature>
<dbReference type="SUPFAM" id="SSF53850">
    <property type="entry name" value="Periplasmic binding protein-like II"/>
    <property type="match status" value="1"/>
</dbReference>
<dbReference type="InterPro" id="IPR024370">
    <property type="entry name" value="PBP_domain"/>
</dbReference>
<evidence type="ECO:0000313" key="6">
    <source>
        <dbReference type="EMBL" id="QKD83465.1"/>
    </source>
</evidence>
<evidence type="ECO:0000256" key="3">
    <source>
        <dbReference type="ARBA" id="ARBA00022729"/>
    </source>
</evidence>